<evidence type="ECO:0000313" key="5">
    <source>
        <dbReference type="EMBL" id="EDQ05421.1"/>
    </source>
</evidence>
<comment type="caution">
    <text evidence="5">The sequence shown here is derived from an EMBL/GenBank/DDBJ whole genome shotgun (WGS) entry which is preliminary data.</text>
</comment>
<proteinExistence type="predicted"/>
<reference evidence="5 6" key="1">
    <citation type="submission" date="2007-11" db="EMBL/GenBank/DDBJ databases">
        <authorList>
            <person name="Wagner-Dobler I."/>
            <person name="Ferriera S."/>
            <person name="Johnson J."/>
            <person name="Kravitz S."/>
            <person name="Beeson K."/>
            <person name="Sutton G."/>
            <person name="Rogers Y.-H."/>
            <person name="Friedman R."/>
            <person name="Frazier M."/>
            <person name="Venter J.C."/>
        </authorList>
    </citation>
    <scope>NUCLEOTIDE SEQUENCE [LARGE SCALE GENOMIC DNA]</scope>
    <source>
        <strain evidence="5 6">HEL-45</strain>
    </source>
</reference>
<dbReference type="Proteomes" id="UP000003257">
    <property type="component" value="Unassembled WGS sequence"/>
</dbReference>
<feature type="domain" description="ABC transporter" evidence="4">
    <location>
        <begin position="11"/>
        <end position="248"/>
    </location>
</feature>
<keyword evidence="6" id="KW-1185">Reference proteome</keyword>
<dbReference type="PROSITE" id="PS00211">
    <property type="entry name" value="ABC_TRANSPORTER_1"/>
    <property type="match status" value="1"/>
</dbReference>
<evidence type="ECO:0000313" key="6">
    <source>
        <dbReference type="Proteomes" id="UP000003257"/>
    </source>
</evidence>
<evidence type="ECO:0000256" key="3">
    <source>
        <dbReference type="ARBA" id="ARBA00022840"/>
    </source>
</evidence>
<dbReference type="PANTHER" id="PTHR43023:SF3">
    <property type="entry name" value="PROTEIN TRIGALACTOSYLDIACYLGLYCEROL 3, CHLOROPLASTIC"/>
    <property type="match status" value="1"/>
</dbReference>
<dbReference type="InterPro" id="IPR027417">
    <property type="entry name" value="P-loop_NTPase"/>
</dbReference>
<dbReference type="CDD" id="cd03261">
    <property type="entry name" value="ABC_Org_Solvent_Resistant"/>
    <property type="match status" value="1"/>
</dbReference>
<evidence type="ECO:0000256" key="1">
    <source>
        <dbReference type="ARBA" id="ARBA00022448"/>
    </source>
</evidence>
<dbReference type="PROSITE" id="PS50893">
    <property type="entry name" value="ABC_TRANSPORTER_2"/>
    <property type="match status" value="1"/>
</dbReference>
<sequence>MMGNPADAHIIRVQGLMTRFGTHTVHDGLDLDVRRGEIIGVVGGSGTGKSVLLRAIVGLLKPAAGQIEVFGESVRDTPEAAYRRLRRRWGVMFQDGALFSSLTVQQNVEAPMREQSQLAPELRETLAGIKVRMVGLPETALAKYPAELSGGMRRRAGFARAIALDPEIVFLDEPTAGLDPIGAAAFDILIKQLQAALGLTVFLVTHDLDSLYAICDRVAVLADGRVLAVGSVADMDAVDHPWVQEYFHGPRARAAQATAGGS</sequence>
<dbReference type="SMART" id="SM00382">
    <property type="entry name" value="AAA"/>
    <property type="match status" value="1"/>
</dbReference>
<keyword evidence="2" id="KW-0547">Nucleotide-binding</keyword>
<keyword evidence="3" id="KW-0067">ATP-binding</keyword>
<accession>A0ABM9X7G7</accession>
<gene>
    <name evidence="5" type="ORF">OIHEL45_01385</name>
</gene>
<dbReference type="Gene3D" id="3.40.50.300">
    <property type="entry name" value="P-loop containing nucleotide triphosphate hydrolases"/>
    <property type="match status" value="1"/>
</dbReference>
<dbReference type="InterPro" id="IPR003439">
    <property type="entry name" value="ABC_transporter-like_ATP-bd"/>
</dbReference>
<protein>
    <submittedName>
        <fullName evidence="5">ABC transporter, ATPase subunit</fullName>
    </submittedName>
</protein>
<dbReference type="Pfam" id="PF00005">
    <property type="entry name" value="ABC_tran"/>
    <property type="match status" value="1"/>
</dbReference>
<dbReference type="SUPFAM" id="SSF52540">
    <property type="entry name" value="P-loop containing nucleoside triphosphate hydrolases"/>
    <property type="match status" value="1"/>
</dbReference>
<keyword evidence="1" id="KW-0813">Transport</keyword>
<dbReference type="InterPro" id="IPR003593">
    <property type="entry name" value="AAA+_ATPase"/>
</dbReference>
<name>A0ABM9X7G7_9RHOB</name>
<dbReference type="EMBL" id="ABID01000001">
    <property type="protein sequence ID" value="EDQ05421.1"/>
    <property type="molecule type" value="Genomic_DNA"/>
</dbReference>
<organism evidence="5 6">
    <name type="scientific">Sulfitobacter indolifex HEL-45</name>
    <dbReference type="NCBI Taxonomy" id="391624"/>
    <lineage>
        <taxon>Bacteria</taxon>
        <taxon>Pseudomonadati</taxon>
        <taxon>Pseudomonadota</taxon>
        <taxon>Alphaproteobacteria</taxon>
        <taxon>Rhodobacterales</taxon>
        <taxon>Roseobacteraceae</taxon>
        <taxon>Sulfitobacter</taxon>
    </lineage>
</organism>
<dbReference type="PANTHER" id="PTHR43023">
    <property type="entry name" value="PROTEIN TRIGALACTOSYLDIACYLGLYCEROL 3, CHLOROPLASTIC"/>
    <property type="match status" value="1"/>
</dbReference>
<evidence type="ECO:0000259" key="4">
    <source>
        <dbReference type="PROSITE" id="PS50893"/>
    </source>
</evidence>
<evidence type="ECO:0000256" key="2">
    <source>
        <dbReference type="ARBA" id="ARBA00022741"/>
    </source>
</evidence>
<dbReference type="InterPro" id="IPR017871">
    <property type="entry name" value="ABC_transporter-like_CS"/>
</dbReference>